<gene>
    <name evidence="3" type="ORF">FHX53_002255</name>
</gene>
<evidence type="ECO:0000313" key="4">
    <source>
        <dbReference type="Proteomes" id="UP000585905"/>
    </source>
</evidence>
<dbReference type="Gene3D" id="3.40.50.1820">
    <property type="entry name" value="alpha/beta hydrolase"/>
    <property type="match status" value="1"/>
</dbReference>
<proteinExistence type="predicted"/>
<dbReference type="EMBL" id="JACGWX010000006">
    <property type="protein sequence ID" value="MBA8848645.1"/>
    <property type="molecule type" value="Genomic_DNA"/>
</dbReference>
<dbReference type="RefSeq" id="WP_182491424.1">
    <property type="nucleotide sequence ID" value="NZ_BAAAOV010000012.1"/>
</dbReference>
<dbReference type="GO" id="GO:0016787">
    <property type="term" value="F:hydrolase activity"/>
    <property type="evidence" value="ECO:0007669"/>
    <property type="project" value="UniProtKB-KW"/>
</dbReference>
<evidence type="ECO:0000259" key="2">
    <source>
        <dbReference type="Pfam" id="PF01738"/>
    </source>
</evidence>
<comment type="caution">
    <text evidence="3">The sequence shown here is derived from an EMBL/GenBank/DDBJ whole genome shotgun (WGS) entry which is preliminary data.</text>
</comment>
<dbReference type="PANTHER" id="PTHR48081">
    <property type="entry name" value="AB HYDROLASE SUPERFAMILY PROTEIN C4A8.06C"/>
    <property type="match status" value="1"/>
</dbReference>
<dbReference type="InterPro" id="IPR050300">
    <property type="entry name" value="GDXG_lipolytic_enzyme"/>
</dbReference>
<dbReference type="AlphaFoldDB" id="A0A839EH64"/>
<dbReference type="InterPro" id="IPR029058">
    <property type="entry name" value="AB_hydrolase_fold"/>
</dbReference>
<organism evidence="3 4">
    <name type="scientific">Microcella alkalica</name>
    <dbReference type="NCBI Taxonomy" id="355930"/>
    <lineage>
        <taxon>Bacteria</taxon>
        <taxon>Bacillati</taxon>
        <taxon>Actinomycetota</taxon>
        <taxon>Actinomycetes</taxon>
        <taxon>Micrococcales</taxon>
        <taxon>Microbacteriaceae</taxon>
        <taxon>Microcella</taxon>
    </lineage>
</organism>
<dbReference type="InterPro" id="IPR002925">
    <property type="entry name" value="Dienelactn_hydro"/>
</dbReference>
<keyword evidence="1" id="KW-0378">Hydrolase</keyword>
<protein>
    <submittedName>
        <fullName evidence="3">Acetyl esterase/lipase</fullName>
    </submittedName>
</protein>
<feature type="domain" description="Dienelactone hydrolase" evidence="2">
    <location>
        <begin position="61"/>
        <end position="218"/>
    </location>
</feature>
<sequence length="223" mass="24310">MTGAPGADRPRTHVVVLPGGGYARLAEHEGEPVVEWLRGFGLEADVLRYPVATRHPGPFHAVRRHIGELRAHGVERVGIVGFSAGGHLAGHAAVSGLVDAAVLGYPVVSMELPTHRGSRENLIGLRAWPWTRRALSIDRLVTRGAPPMFIWHTAEDAAVPVEHAYALGRALAEHEVPHALHVYPRGRHGLGLVDGVFGGEEAGVARHWTRDCVEWLRELDWID</sequence>
<dbReference type="Proteomes" id="UP000585905">
    <property type="component" value="Unassembled WGS sequence"/>
</dbReference>
<evidence type="ECO:0000256" key="1">
    <source>
        <dbReference type="ARBA" id="ARBA00022801"/>
    </source>
</evidence>
<evidence type="ECO:0000313" key="3">
    <source>
        <dbReference type="EMBL" id="MBA8848645.1"/>
    </source>
</evidence>
<dbReference type="SUPFAM" id="SSF53474">
    <property type="entry name" value="alpha/beta-Hydrolases"/>
    <property type="match status" value="1"/>
</dbReference>
<reference evidence="3 4" key="1">
    <citation type="submission" date="2020-07" db="EMBL/GenBank/DDBJ databases">
        <title>Sequencing the genomes of 1000 actinobacteria strains.</title>
        <authorList>
            <person name="Klenk H.-P."/>
        </authorList>
    </citation>
    <scope>NUCLEOTIDE SEQUENCE [LARGE SCALE GENOMIC DNA]</scope>
    <source>
        <strain evidence="3 4">DSM 19663</strain>
    </source>
</reference>
<name>A0A839EH64_9MICO</name>
<accession>A0A839EH64</accession>
<dbReference type="PANTHER" id="PTHR48081:SF6">
    <property type="entry name" value="PEPTIDASE S9 PROLYL OLIGOPEPTIDASE CATALYTIC DOMAIN-CONTAINING PROTEIN"/>
    <property type="match status" value="1"/>
</dbReference>
<keyword evidence="4" id="KW-1185">Reference proteome</keyword>
<dbReference type="Pfam" id="PF01738">
    <property type="entry name" value="DLH"/>
    <property type="match status" value="1"/>
</dbReference>